<gene>
    <name evidence="2" type="ORF">Gferi_14935</name>
</gene>
<keyword evidence="1" id="KW-0472">Membrane</keyword>
<dbReference type="PANTHER" id="PTHR11647:SF1">
    <property type="entry name" value="COLLAPSIN RESPONSE MEDIATOR PROTEIN"/>
    <property type="match status" value="1"/>
</dbReference>
<dbReference type="KEGG" id="gfe:Gferi_14935"/>
<dbReference type="SUPFAM" id="SSF51556">
    <property type="entry name" value="Metallo-dependent hydrolases"/>
    <property type="match status" value="1"/>
</dbReference>
<dbReference type="PANTHER" id="PTHR11647">
    <property type="entry name" value="HYDRANTOINASE/DIHYDROPYRIMIDINASE FAMILY MEMBER"/>
    <property type="match status" value="1"/>
</dbReference>
<evidence type="ECO:0000313" key="3">
    <source>
        <dbReference type="Proteomes" id="UP000095743"/>
    </source>
</evidence>
<dbReference type="Proteomes" id="UP000095743">
    <property type="component" value="Chromosome"/>
</dbReference>
<dbReference type="InterPro" id="IPR032466">
    <property type="entry name" value="Metal_Hydrolase"/>
</dbReference>
<name>A0A1D8GIK6_9FIRM</name>
<accession>A0A1D8GIK6</accession>
<dbReference type="STRING" id="1424294.Gferi_14935"/>
<organism evidence="2 3">
    <name type="scientific">Geosporobacter ferrireducens</name>
    <dbReference type="NCBI Taxonomy" id="1424294"/>
    <lineage>
        <taxon>Bacteria</taxon>
        <taxon>Bacillati</taxon>
        <taxon>Bacillota</taxon>
        <taxon>Clostridia</taxon>
        <taxon>Peptostreptococcales</taxon>
        <taxon>Thermotaleaceae</taxon>
        <taxon>Geosporobacter</taxon>
    </lineage>
</organism>
<dbReference type="Gene3D" id="3.20.20.140">
    <property type="entry name" value="Metal-dependent hydrolases"/>
    <property type="match status" value="1"/>
</dbReference>
<dbReference type="EMBL" id="CP017269">
    <property type="protein sequence ID" value="AOT70755.1"/>
    <property type="molecule type" value="Genomic_DNA"/>
</dbReference>
<keyword evidence="3" id="KW-1185">Reference proteome</keyword>
<evidence type="ECO:0000256" key="1">
    <source>
        <dbReference type="SAM" id="Phobius"/>
    </source>
</evidence>
<proteinExistence type="predicted"/>
<protein>
    <submittedName>
        <fullName evidence="2">Uncharacterized protein</fullName>
    </submittedName>
</protein>
<feature type="transmembrane region" description="Helical" evidence="1">
    <location>
        <begin position="12"/>
        <end position="32"/>
    </location>
</feature>
<evidence type="ECO:0000313" key="2">
    <source>
        <dbReference type="EMBL" id="AOT70755.1"/>
    </source>
</evidence>
<keyword evidence="1" id="KW-0812">Transmembrane</keyword>
<dbReference type="AlphaFoldDB" id="A0A1D8GIK6"/>
<reference evidence="2 3" key="1">
    <citation type="submission" date="2016-09" db="EMBL/GenBank/DDBJ databases">
        <title>Genomic analysis reveals versatility of anaerobic energy metabolism of Geosporobacter ferrireducens IRF9 of phylum Firmicutes.</title>
        <authorList>
            <person name="Kim S.-J."/>
        </authorList>
    </citation>
    <scope>NUCLEOTIDE SEQUENCE [LARGE SCALE GENOMIC DNA]</scope>
    <source>
        <strain evidence="2 3">IRF9</strain>
    </source>
</reference>
<dbReference type="InterPro" id="IPR050378">
    <property type="entry name" value="Metallo-dep_Hydrolases_sf"/>
</dbReference>
<keyword evidence="1" id="KW-1133">Transmembrane helix</keyword>
<sequence length="82" mass="9411">MPEEFKEPKPFAIFSMGAMGALYLTLTVFVHAENGEIIDFLRKECIKKGQTTPHYHHVSRPPFTEAEAVRRAIYIAKENCTR</sequence>